<reference evidence="2 3" key="1">
    <citation type="submission" date="2022-09" db="EMBL/GenBank/DDBJ databases">
        <title>Enrichment on poylsaccharides allowed isolation of novel metabolic and taxonomic groups of Haloarchaea.</title>
        <authorList>
            <person name="Sorokin D.Y."/>
            <person name="Elcheninov A.G."/>
            <person name="Khizhniak T.V."/>
            <person name="Kolganova T.V."/>
            <person name="Kublanov I.V."/>
        </authorList>
    </citation>
    <scope>NUCLEOTIDE SEQUENCE [LARGE SCALE GENOMIC DNA]</scope>
    <source>
        <strain evidence="2 3">AArc-curdl1</strain>
    </source>
</reference>
<keyword evidence="1" id="KW-1133">Transmembrane helix</keyword>
<dbReference type="GO" id="GO:0005886">
    <property type="term" value="C:plasma membrane"/>
    <property type="evidence" value="ECO:0007669"/>
    <property type="project" value="UniProtKB-SubCell"/>
</dbReference>
<name>A0AAP3E687_9EURY</name>
<evidence type="ECO:0000313" key="3">
    <source>
        <dbReference type="Proteomes" id="UP001321047"/>
    </source>
</evidence>
<dbReference type="EMBL" id="JAOPJZ010000003">
    <property type="protein sequence ID" value="MCU4751572.1"/>
    <property type="molecule type" value="Genomic_DNA"/>
</dbReference>
<dbReference type="RefSeq" id="WP_342807495.1">
    <property type="nucleotide sequence ID" value="NZ_JAOPJZ010000003.1"/>
</dbReference>
<gene>
    <name evidence="2" type="ORF">OB919_06205</name>
</gene>
<dbReference type="PANTHER" id="PTHR43471">
    <property type="entry name" value="ABC TRANSPORTER PERMEASE"/>
    <property type="match status" value="1"/>
</dbReference>
<sequence>MSWLAVAKKDFRDAVQSRALWALLAVFVFFSVITTYAYVEVPEAFGAQSGEVSFAGMVFFLAGITGLFVALSAIVVCYKSVAGERELGSIKLLLGLPHTRGEVFLGKVVGRAAVIAVTLGIGLLIGVGFGALLLGTIQVVPVVLFVMTAVLFAGVYATIIVGLSATTGSTSRATTLALGFFVVFELAWDVVPLGVVYVANGFSMPQQMPDWVFLVMQIPPSSAYFSSLVALLPAFADEANAQTQAAGFDAFYATPEIGFVVLALWLIVPLVVGYVRFNSTDL</sequence>
<organism evidence="2 3">
    <name type="scientific">Natronosalvus hydrolyticus</name>
    <dbReference type="NCBI Taxonomy" id="2979988"/>
    <lineage>
        <taxon>Archaea</taxon>
        <taxon>Methanobacteriati</taxon>
        <taxon>Methanobacteriota</taxon>
        <taxon>Stenosarchaea group</taxon>
        <taxon>Halobacteria</taxon>
        <taxon>Halobacteriales</taxon>
        <taxon>Natrialbaceae</taxon>
        <taxon>Natronosalvus</taxon>
    </lineage>
</organism>
<keyword evidence="1" id="KW-0472">Membrane</keyword>
<comment type="caution">
    <text evidence="2">The sequence shown here is derived from an EMBL/GenBank/DDBJ whole genome shotgun (WGS) entry which is preliminary data.</text>
</comment>
<feature type="transmembrane region" description="Helical" evidence="1">
    <location>
        <begin position="108"/>
        <end position="133"/>
    </location>
</feature>
<proteinExistence type="predicted"/>
<feature type="transmembrane region" description="Helical" evidence="1">
    <location>
        <begin position="139"/>
        <end position="163"/>
    </location>
</feature>
<accession>A0AAP3E687</accession>
<dbReference type="AlphaFoldDB" id="A0AAP3E687"/>
<dbReference type="Pfam" id="PF12679">
    <property type="entry name" value="ABC2_membrane_2"/>
    <property type="match status" value="1"/>
</dbReference>
<feature type="transmembrane region" description="Helical" evidence="1">
    <location>
        <begin position="20"/>
        <end position="39"/>
    </location>
</feature>
<dbReference type="GO" id="GO:0140359">
    <property type="term" value="F:ABC-type transporter activity"/>
    <property type="evidence" value="ECO:0007669"/>
    <property type="project" value="InterPro"/>
</dbReference>
<evidence type="ECO:0000313" key="2">
    <source>
        <dbReference type="EMBL" id="MCU4751572.1"/>
    </source>
</evidence>
<feature type="transmembrane region" description="Helical" evidence="1">
    <location>
        <begin position="175"/>
        <end position="199"/>
    </location>
</feature>
<evidence type="ECO:0000256" key="1">
    <source>
        <dbReference type="SAM" id="Phobius"/>
    </source>
</evidence>
<dbReference type="Proteomes" id="UP001321047">
    <property type="component" value="Unassembled WGS sequence"/>
</dbReference>
<feature type="transmembrane region" description="Helical" evidence="1">
    <location>
        <begin position="211"/>
        <end position="236"/>
    </location>
</feature>
<protein>
    <submittedName>
        <fullName evidence="2">ABC transporter permease</fullName>
    </submittedName>
</protein>
<dbReference type="PANTHER" id="PTHR43471:SF1">
    <property type="entry name" value="ABC TRANSPORTER PERMEASE PROTEIN NOSY-RELATED"/>
    <property type="match status" value="1"/>
</dbReference>
<keyword evidence="3" id="KW-1185">Reference proteome</keyword>
<feature type="transmembrane region" description="Helical" evidence="1">
    <location>
        <begin position="54"/>
        <end position="78"/>
    </location>
</feature>
<keyword evidence="1" id="KW-0812">Transmembrane</keyword>
<feature type="transmembrane region" description="Helical" evidence="1">
    <location>
        <begin position="257"/>
        <end position="277"/>
    </location>
</feature>